<comment type="caution">
    <text evidence="2">The sequence shown here is derived from an EMBL/GenBank/DDBJ whole genome shotgun (WGS) entry which is preliminary data.</text>
</comment>
<organism evidence="2 3">
    <name type="scientific">Anaerovorax odorimutans</name>
    <dbReference type="NCBI Taxonomy" id="109327"/>
    <lineage>
        <taxon>Bacteria</taxon>
        <taxon>Bacillati</taxon>
        <taxon>Bacillota</taxon>
        <taxon>Clostridia</taxon>
        <taxon>Peptostreptococcales</taxon>
        <taxon>Anaerovoracaceae</taxon>
        <taxon>Anaerovorax</taxon>
    </lineage>
</organism>
<dbReference type="Proteomes" id="UP001524502">
    <property type="component" value="Unassembled WGS sequence"/>
</dbReference>
<dbReference type="SUPFAM" id="SSF69304">
    <property type="entry name" value="Tricorn protease N-terminal domain"/>
    <property type="match status" value="1"/>
</dbReference>
<name>A0ABT1RSG8_9FIRM</name>
<dbReference type="EMBL" id="JANFXK010000020">
    <property type="protein sequence ID" value="MCQ4638110.1"/>
    <property type="molecule type" value="Genomic_DNA"/>
</dbReference>
<dbReference type="RefSeq" id="WP_256133301.1">
    <property type="nucleotide sequence ID" value="NZ_JANFXK010000020.1"/>
</dbReference>
<protein>
    <recommendedName>
        <fullName evidence="4">DUF5050 domain-containing protein</fullName>
    </recommendedName>
</protein>
<proteinExistence type="predicted"/>
<evidence type="ECO:0008006" key="4">
    <source>
        <dbReference type="Google" id="ProtNLM"/>
    </source>
</evidence>
<sequence>MRKKIISMLLVLAVTVTGIGVCSGMTAEQVFAKSSTPYQYLNTDGGGTPREKVGKYYIWSTEGSTEKLVCAKSLSGKRKTLKSISAKSNKTFAGALVTNGSTIYYAILDFNTWKTTIYKTNVKGAKSKKIKTVDDRFSSMAGYYNGSVYYTARASKKNPNAGFNLVSYDISKKKTRTAKKKFYSNSSYGKYFSGAKGYGGNYTQYLYNAKTKKTKKLKKAQDSQVSGKKVYYLCEANQKSSIYKVKSSSLSGKSLKTVKTIKKAAPLYFGKKCAYFVELYDGPYSGDTITETILKLNYKTKKVTKSTREVPLYD</sequence>
<evidence type="ECO:0000313" key="2">
    <source>
        <dbReference type="EMBL" id="MCQ4638110.1"/>
    </source>
</evidence>
<keyword evidence="3" id="KW-1185">Reference proteome</keyword>
<keyword evidence="1" id="KW-0732">Signal</keyword>
<feature type="chain" id="PRO_5045052586" description="DUF5050 domain-containing protein" evidence="1">
    <location>
        <begin position="28"/>
        <end position="314"/>
    </location>
</feature>
<accession>A0ABT1RSG8</accession>
<gene>
    <name evidence="2" type="ORF">NE619_15340</name>
</gene>
<feature type="signal peptide" evidence="1">
    <location>
        <begin position="1"/>
        <end position="27"/>
    </location>
</feature>
<reference evidence="2 3" key="1">
    <citation type="submission" date="2022-06" db="EMBL/GenBank/DDBJ databases">
        <title>Isolation of gut microbiota from human fecal samples.</title>
        <authorList>
            <person name="Pamer E.G."/>
            <person name="Barat B."/>
            <person name="Waligurski E."/>
            <person name="Medina S."/>
            <person name="Paddock L."/>
            <person name="Mostad J."/>
        </authorList>
    </citation>
    <scope>NUCLEOTIDE SEQUENCE [LARGE SCALE GENOMIC DNA]</scope>
    <source>
        <strain evidence="2 3">SL.3.17</strain>
    </source>
</reference>
<evidence type="ECO:0000256" key="1">
    <source>
        <dbReference type="SAM" id="SignalP"/>
    </source>
</evidence>
<evidence type="ECO:0000313" key="3">
    <source>
        <dbReference type="Proteomes" id="UP001524502"/>
    </source>
</evidence>